<evidence type="ECO:0000256" key="1">
    <source>
        <dbReference type="SAM" id="MobiDB-lite"/>
    </source>
</evidence>
<protein>
    <submittedName>
        <fullName evidence="2">Uncharacterized protein</fullName>
    </submittedName>
</protein>
<evidence type="ECO:0000313" key="2">
    <source>
        <dbReference type="EMBL" id="SPD27338.1"/>
    </source>
</evidence>
<dbReference type="AlphaFoldDB" id="A0A2N9IS53"/>
<name>A0A2N9IS53_FAGSY</name>
<gene>
    <name evidence="2" type="ORF">FSB_LOCUS55220</name>
</gene>
<proteinExistence type="predicted"/>
<sequence>MRLVAQQVLCQYLLEPKSSRIELLGVATNLGLQQVPSLVIGFEFNEIVNDFHLDLERMKSNVAVAVEAMVGRVSLRRDFRVWESGGFGFSGSGSGDDEALMGGDDGGGGGGGGGGVMVGL</sequence>
<accession>A0A2N9IS53</accession>
<feature type="region of interest" description="Disordered" evidence="1">
    <location>
        <begin position="92"/>
        <end position="120"/>
    </location>
</feature>
<feature type="compositionally biased region" description="Gly residues" evidence="1">
    <location>
        <begin position="103"/>
        <end position="120"/>
    </location>
</feature>
<organism evidence="2">
    <name type="scientific">Fagus sylvatica</name>
    <name type="common">Beechnut</name>
    <dbReference type="NCBI Taxonomy" id="28930"/>
    <lineage>
        <taxon>Eukaryota</taxon>
        <taxon>Viridiplantae</taxon>
        <taxon>Streptophyta</taxon>
        <taxon>Embryophyta</taxon>
        <taxon>Tracheophyta</taxon>
        <taxon>Spermatophyta</taxon>
        <taxon>Magnoliopsida</taxon>
        <taxon>eudicotyledons</taxon>
        <taxon>Gunneridae</taxon>
        <taxon>Pentapetalae</taxon>
        <taxon>rosids</taxon>
        <taxon>fabids</taxon>
        <taxon>Fagales</taxon>
        <taxon>Fagaceae</taxon>
        <taxon>Fagus</taxon>
    </lineage>
</organism>
<reference evidence="2" key="1">
    <citation type="submission" date="2018-02" db="EMBL/GenBank/DDBJ databases">
        <authorList>
            <person name="Cohen D.B."/>
            <person name="Kent A.D."/>
        </authorList>
    </citation>
    <scope>NUCLEOTIDE SEQUENCE</scope>
</reference>
<dbReference type="EMBL" id="OIVN01006188">
    <property type="protein sequence ID" value="SPD27338.1"/>
    <property type="molecule type" value="Genomic_DNA"/>
</dbReference>